<feature type="compositionally biased region" description="Low complexity" evidence="1">
    <location>
        <begin position="303"/>
        <end position="321"/>
    </location>
</feature>
<sequence>MFDPLHKWLGIPPSEQPPNDYRLLGLANFEDDPEVIDMAADRDLTFLHGLTNGEHGEAAEELSNRISAARLRLLNSEKKADYDAQLRELLDDGEIDIDSVIDSLGTAKTTPAETSEPVAAPQNASAILGIAASTPAASPAPTTPPTTPPTTVAVAQTPRPEAPPTPRVHARPNAKTSRRKRLSLFWAIGVLPALILLGYLLFSIWNGELHLDPDKLERLGVPAEQAAKFAADSNVPAEAEALSDDEDATPPSGTPKKIAASLPPNQTDSNQAESNQAKSNQAMAAVSPGPAPPASNPSPNQTPPSAASTNPASPPSTFFPTTTPPVSPSLAEYVTPAGKQPIPSADTITAKMQTVKDLFQPEYLQAKQREQRIAVADKMRETADETRNDPEGRFALYRVAREIYIGESDFDSAFEMVDLLDQSFEAIDVMGLKRDVIESVAGRGVPTTEFSDAAISVAEDCLHAGRLDDGIAICKTLLETVKRIPTPQLGRLKDVQQQLADAQTLFSASQRGLTTLESIPDDADAQSAVGKYLCLVENRWADGLPRLAAGSDPLYREAAANELTLANADMTQLQVADGWFKIIDSSESSFEKRSLANHTKSFYQSARLKTAGLEVRKIDQRLIVLNALGTPGPLSAARIRAEQREAAAKAKLDAKNRALAAQPKVIQTRTYDSTASTDFARIRGNTIVVGMGNTSSGTGEAAAGIEFENVGTISVQGAPSHATMVSSSATSKIGFVIDYHTGSSYTKRVFLNFGTNTPNYFYPNPPWGTGKAPDDRDFLPVSPQYTLDLEKWAPGNWDGKCWFSVYMQNSGMNRMLTATVAWQPRSNPLDSE</sequence>
<organism evidence="3 4">
    <name type="scientific">Stieleria magnilauensis</name>
    <dbReference type="NCBI Taxonomy" id="2527963"/>
    <lineage>
        <taxon>Bacteria</taxon>
        <taxon>Pseudomonadati</taxon>
        <taxon>Planctomycetota</taxon>
        <taxon>Planctomycetia</taxon>
        <taxon>Pirellulales</taxon>
        <taxon>Pirellulaceae</taxon>
        <taxon>Stieleria</taxon>
    </lineage>
</organism>
<dbReference type="PANTHER" id="PTHR45725:SF1">
    <property type="entry name" value="DISHEVELLED ASSOCIATED ACTIVATOR OF MORPHOGENESIS, ISOFORM D"/>
    <property type="match status" value="1"/>
</dbReference>
<feature type="compositionally biased region" description="Polar residues" evidence="1">
    <location>
        <begin position="263"/>
        <end position="281"/>
    </location>
</feature>
<dbReference type="Proteomes" id="UP000318081">
    <property type="component" value="Chromosome"/>
</dbReference>
<feature type="region of interest" description="Disordered" evidence="1">
    <location>
        <begin position="230"/>
        <end position="340"/>
    </location>
</feature>
<gene>
    <name evidence="3" type="ORF">TBK1r_70350</name>
</gene>
<proteinExistence type="predicted"/>
<dbReference type="RefSeq" id="WP_145220002.1">
    <property type="nucleotide sequence ID" value="NZ_CP036432.1"/>
</dbReference>
<dbReference type="PANTHER" id="PTHR45725">
    <property type="entry name" value="FORMIN HOMOLOGY 2 FAMILY MEMBER"/>
    <property type="match status" value="1"/>
</dbReference>
<feature type="region of interest" description="Disordered" evidence="1">
    <location>
        <begin position="134"/>
        <end position="175"/>
    </location>
</feature>
<evidence type="ECO:0000256" key="1">
    <source>
        <dbReference type="SAM" id="MobiDB-lite"/>
    </source>
</evidence>
<accession>A0ABX5Y155</accession>
<reference evidence="3 4" key="1">
    <citation type="submission" date="2019-02" db="EMBL/GenBank/DDBJ databases">
        <title>Deep-cultivation of Planctomycetes and their phenomic and genomic characterization uncovers novel biology.</title>
        <authorList>
            <person name="Wiegand S."/>
            <person name="Jogler M."/>
            <person name="Boedeker C."/>
            <person name="Pinto D."/>
            <person name="Vollmers J."/>
            <person name="Rivas-Marin E."/>
            <person name="Kohn T."/>
            <person name="Peeters S.H."/>
            <person name="Heuer A."/>
            <person name="Rast P."/>
            <person name="Oberbeckmann S."/>
            <person name="Bunk B."/>
            <person name="Jeske O."/>
            <person name="Meyerdierks A."/>
            <person name="Storesund J.E."/>
            <person name="Kallscheuer N."/>
            <person name="Luecker S."/>
            <person name="Lage O.M."/>
            <person name="Pohl T."/>
            <person name="Merkel B.J."/>
            <person name="Hornburger P."/>
            <person name="Mueller R.-W."/>
            <person name="Bruemmer F."/>
            <person name="Labrenz M."/>
            <person name="Spormann A.M."/>
            <person name="Op den Camp H."/>
            <person name="Overmann J."/>
            <person name="Amann R."/>
            <person name="Jetten M.S.M."/>
            <person name="Mascher T."/>
            <person name="Medema M.H."/>
            <person name="Devos D.P."/>
            <person name="Kaster A.-K."/>
            <person name="Ovreas L."/>
            <person name="Rohde M."/>
            <person name="Galperin M.Y."/>
            <person name="Jogler C."/>
        </authorList>
    </citation>
    <scope>NUCLEOTIDE SEQUENCE [LARGE SCALE GENOMIC DNA]</scope>
    <source>
        <strain evidence="3 4">TBK1r</strain>
    </source>
</reference>
<name>A0ABX5Y155_9BACT</name>
<dbReference type="EMBL" id="CP036432">
    <property type="protein sequence ID" value="QDV88003.1"/>
    <property type="molecule type" value="Genomic_DNA"/>
</dbReference>
<protein>
    <submittedName>
        <fullName evidence="3">Uncharacterized protein</fullName>
    </submittedName>
</protein>
<keyword evidence="4" id="KW-1185">Reference proteome</keyword>
<evidence type="ECO:0000313" key="3">
    <source>
        <dbReference type="EMBL" id="QDV88003.1"/>
    </source>
</evidence>
<keyword evidence="2" id="KW-0472">Membrane</keyword>
<evidence type="ECO:0000256" key="2">
    <source>
        <dbReference type="SAM" id="Phobius"/>
    </source>
</evidence>
<keyword evidence="2" id="KW-0812">Transmembrane</keyword>
<evidence type="ECO:0000313" key="4">
    <source>
        <dbReference type="Proteomes" id="UP000318081"/>
    </source>
</evidence>
<keyword evidence="2" id="KW-1133">Transmembrane helix</keyword>
<dbReference type="InterPro" id="IPR051425">
    <property type="entry name" value="Formin_Homology"/>
</dbReference>
<feature type="compositionally biased region" description="Pro residues" evidence="1">
    <location>
        <begin position="289"/>
        <end position="302"/>
    </location>
</feature>
<feature type="transmembrane region" description="Helical" evidence="2">
    <location>
        <begin position="184"/>
        <end position="205"/>
    </location>
</feature>